<dbReference type="Gene3D" id="3.30.70.1060">
    <property type="entry name" value="Dimeric alpha+beta barrel"/>
    <property type="match status" value="1"/>
</dbReference>
<dbReference type="InterPro" id="IPR011008">
    <property type="entry name" value="Dimeric_a/b-barrel"/>
</dbReference>
<dbReference type="RefSeq" id="WP_113958652.1">
    <property type="nucleotide sequence ID" value="NZ_QNRR01000004.1"/>
</dbReference>
<dbReference type="PANTHER" id="PTHR35174:SF3">
    <property type="entry name" value="BLL7171 PROTEIN"/>
    <property type="match status" value="1"/>
</dbReference>
<protein>
    <recommendedName>
        <fullName evidence="2">YCII-related domain-containing protein</fullName>
    </recommendedName>
</protein>
<keyword evidence="4" id="KW-1185">Reference proteome</keyword>
<dbReference type="OrthoDB" id="9807535at2"/>
<evidence type="ECO:0000313" key="4">
    <source>
        <dbReference type="Proteomes" id="UP000253426"/>
    </source>
</evidence>
<evidence type="ECO:0000259" key="2">
    <source>
        <dbReference type="Pfam" id="PF03795"/>
    </source>
</evidence>
<comment type="similarity">
    <text evidence="1">Belongs to the YciI family.</text>
</comment>
<dbReference type="InterPro" id="IPR005545">
    <property type="entry name" value="YCII"/>
</dbReference>
<sequence>MSAPDTTAEYLVISRGQWDKDLSPERIQTAIDDFYAWIEGLIGEGKMKGGQRLSDQGATVSKSGILTDGPFGESKEVIGGYWFFLAKSLEEAAALAAKNPCLQCGLFFEVRPVENAKANAFVKMTETPQG</sequence>
<accession>A0A366HM62</accession>
<dbReference type="EMBL" id="QNRR01000004">
    <property type="protein sequence ID" value="RBP44227.1"/>
    <property type="molecule type" value="Genomic_DNA"/>
</dbReference>
<name>A0A366HM62_9BACT</name>
<dbReference type="Pfam" id="PF03795">
    <property type="entry name" value="YCII"/>
    <property type="match status" value="1"/>
</dbReference>
<comment type="caution">
    <text evidence="3">The sequence shown here is derived from an EMBL/GenBank/DDBJ whole genome shotgun (WGS) entry which is preliminary data.</text>
</comment>
<feature type="domain" description="YCII-related" evidence="2">
    <location>
        <begin position="25"/>
        <end position="111"/>
    </location>
</feature>
<dbReference type="Proteomes" id="UP000253426">
    <property type="component" value="Unassembled WGS sequence"/>
</dbReference>
<dbReference type="SUPFAM" id="SSF54909">
    <property type="entry name" value="Dimeric alpha+beta barrel"/>
    <property type="match status" value="1"/>
</dbReference>
<dbReference type="AlphaFoldDB" id="A0A366HM62"/>
<dbReference type="PANTHER" id="PTHR35174">
    <property type="entry name" value="BLL7171 PROTEIN-RELATED"/>
    <property type="match status" value="1"/>
</dbReference>
<evidence type="ECO:0000313" key="3">
    <source>
        <dbReference type="EMBL" id="RBP44227.1"/>
    </source>
</evidence>
<proteinExistence type="inferred from homology"/>
<reference evidence="3 4" key="1">
    <citation type="submission" date="2018-06" db="EMBL/GenBank/DDBJ databases">
        <title>Genomic Encyclopedia of Type Strains, Phase IV (KMG-IV): sequencing the most valuable type-strain genomes for metagenomic binning, comparative biology and taxonomic classification.</title>
        <authorList>
            <person name="Goeker M."/>
        </authorList>
    </citation>
    <scope>NUCLEOTIDE SEQUENCE [LARGE SCALE GENOMIC DNA]</scope>
    <source>
        <strain evidence="3 4">DSM 25532</strain>
    </source>
</reference>
<organism evidence="3 4">
    <name type="scientific">Roseimicrobium gellanilyticum</name>
    <dbReference type="NCBI Taxonomy" id="748857"/>
    <lineage>
        <taxon>Bacteria</taxon>
        <taxon>Pseudomonadati</taxon>
        <taxon>Verrucomicrobiota</taxon>
        <taxon>Verrucomicrobiia</taxon>
        <taxon>Verrucomicrobiales</taxon>
        <taxon>Verrucomicrobiaceae</taxon>
        <taxon>Roseimicrobium</taxon>
    </lineage>
</organism>
<gene>
    <name evidence="3" type="ORF">DES53_10446</name>
</gene>
<evidence type="ECO:0000256" key="1">
    <source>
        <dbReference type="ARBA" id="ARBA00007689"/>
    </source>
</evidence>